<protein>
    <submittedName>
        <fullName evidence="3">mRNA turnover protein 4-like protein</fullName>
    </submittedName>
</protein>
<dbReference type="GO" id="GO:0000956">
    <property type="term" value="P:nuclear-transcribed mRNA catabolic process"/>
    <property type="evidence" value="ECO:0007669"/>
    <property type="project" value="TreeGrafter"/>
</dbReference>
<keyword evidence="4" id="KW-1185">Reference proteome</keyword>
<evidence type="ECO:0000313" key="3">
    <source>
        <dbReference type="EMBL" id="MBZ3875614.1"/>
    </source>
</evidence>
<dbReference type="InterPro" id="IPR051742">
    <property type="entry name" value="Ribosome_Assembly_uL10"/>
</dbReference>
<organism evidence="3 4">
    <name type="scientific">Sciurus carolinensis</name>
    <name type="common">Eastern gray squirrel</name>
    <dbReference type="NCBI Taxonomy" id="30640"/>
    <lineage>
        <taxon>Eukaryota</taxon>
        <taxon>Metazoa</taxon>
        <taxon>Chordata</taxon>
        <taxon>Craniata</taxon>
        <taxon>Vertebrata</taxon>
        <taxon>Euteleostomi</taxon>
        <taxon>Mammalia</taxon>
        <taxon>Eutheria</taxon>
        <taxon>Euarchontoglires</taxon>
        <taxon>Glires</taxon>
        <taxon>Rodentia</taxon>
        <taxon>Sciuromorpha</taxon>
        <taxon>Sciuridae</taxon>
        <taxon>Sciurinae</taxon>
        <taxon>Sciurini</taxon>
        <taxon>Sciurus</taxon>
    </lineage>
</organism>
<dbReference type="GO" id="GO:0006364">
    <property type="term" value="P:rRNA processing"/>
    <property type="evidence" value="ECO:0007669"/>
    <property type="project" value="TreeGrafter"/>
</dbReference>
<dbReference type="Pfam" id="PF17777">
    <property type="entry name" value="RL10P_insert"/>
    <property type="match status" value="1"/>
</dbReference>
<evidence type="ECO:0000256" key="1">
    <source>
        <dbReference type="ARBA" id="ARBA00008889"/>
    </source>
</evidence>
<comment type="similarity">
    <text evidence="1">Belongs to the universal ribosomal protein uL10 family.</text>
</comment>
<dbReference type="EMBL" id="JAATJV010253131">
    <property type="protein sequence ID" value="MBZ3875614.1"/>
    <property type="molecule type" value="Genomic_DNA"/>
</dbReference>
<dbReference type="GO" id="GO:0003723">
    <property type="term" value="F:RNA binding"/>
    <property type="evidence" value="ECO:0007669"/>
    <property type="project" value="TreeGrafter"/>
</dbReference>
<dbReference type="GO" id="GO:0005730">
    <property type="term" value="C:nucleolus"/>
    <property type="evidence" value="ECO:0007669"/>
    <property type="project" value="TreeGrafter"/>
</dbReference>
<dbReference type="InterPro" id="IPR040637">
    <property type="entry name" value="Ribosomal_uL10-like_insert"/>
</dbReference>
<evidence type="ECO:0000259" key="2">
    <source>
        <dbReference type="Pfam" id="PF17777"/>
    </source>
</evidence>
<dbReference type="Proteomes" id="UP001166674">
    <property type="component" value="Unassembled WGS sequence"/>
</dbReference>
<reference evidence="3" key="1">
    <citation type="submission" date="2020-03" db="EMBL/GenBank/DDBJ databases">
        <title>Studies in the Genomics of Life Span.</title>
        <authorList>
            <person name="Glass D."/>
        </authorList>
    </citation>
    <scope>NUCLEOTIDE SEQUENCE</scope>
    <source>
        <strain evidence="3">SUZIE</strain>
        <tissue evidence="3">Muscle</tissue>
    </source>
</reference>
<proteinExistence type="inferred from homology"/>
<name>A0AA41MP80_SCICA</name>
<gene>
    <name evidence="3" type="ORF">SUZIE_133820</name>
</gene>
<sequence length="131" mass="15036">MRNSKLKDIRNTWKHSCMFFGKNKVMMVALGRILSDEDKDNLHQLRQLGLPTALKRSVVTLLSDYKVCKEGDVLTLEQACVLKLFEYEMAEFKVDHQIHVGCAVGRFQQMGDDLSECAYESSEESEDNEDN</sequence>
<dbReference type="PANTHER" id="PTHR45841">
    <property type="entry name" value="MRNA TURNOVER PROTEIN 4 MRTO4"/>
    <property type="match status" value="1"/>
</dbReference>
<dbReference type="InterPro" id="IPR043141">
    <property type="entry name" value="Ribosomal_uL10-like_sf"/>
</dbReference>
<dbReference type="PANTHER" id="PTHR45841:SF1">
    <property type="entry name" value="MRNA TURNOVER PROTEIN 4 HOMOLOG"/>
    <property type="match status" value="1"/>
</dbReference>
<feature type="domain" description="Large ribosomal subunit protein uL10-like insertion" evidence="2">
    <location>
        <begin position="41"/>
        <end position="86"/>
    </location>
</feature>
<accession>A0AA41MP80</accession>
<comment type="caution">
    <text evidence="3">The sequence shown here is derived from an EMBL/GenBank/DDBJ whole genome shotgun (WGS) entry which is preliminary data.</text>
</comment>
<dbReference type="GO" id="GO:0042273">
    <property type="term" value="P:ribosomal large subunit biogenesis"/>
    <property type="evidence" value="ECO:0007669"/>
    <property type="project" value="TreeGrafter"/>
</dbReference>
<dbReference type="AlphaFoldDB" id="A0AA41MP80"/>
<evidence type="ECO:0000313" key="4">
    <source>
        <dbReference type="Proteomes" id="UP001166674"/>
    </source>
</evidence>
<dbReference type="GO" id="GO:0030687">
    <property type="term" value="C:preribosome, large subunit precursor"/>
    <property type="evidence" value="ECO:0007669"/>
    <property type="project" value="TreeGrafter"/>
</dbReference>
<dbReference type="Gene3D" id="3.30.70.1730">
    <property type="match status" value="1"/>
</dbReference>